<gene>
    <name evidence="15" type="ORF">AC578_111</name>
</gene>
<dbReference type="OrthoDB" id="29105at2759"/>
<dbReference type="UniPathway" id="UPA00378"/>
<dbReference type="InterPro" id="IPR033121">
    <property type="entry name" value="PEPTIDASE_A1"/>
</dbReference>
<dbReference type="GO" id="GO:0006508">
    <property type="term" value="P:proteolysis"/>
    <property type="evidence" value="ECO:0007669"/>
    <property type="project" value="UniProtKB-KW"/>
</dbReference>
<evidence type="ECO:0000256" key="9">
    <source>
        <dbReference type="ARBA" id="ARBA00022824"/>
    </source>
</evidence>
<evidence type="ECO:0000256" key="10">
    <source>
        <dbReference type="ARBA" id="ARBA00022989"/>
    </source>
</evidence>
<dbReference type="Gene3D" id="2.40.70.10">
    <property type="entry name" value="Acid Proteases"/>
    <property type="match status" value="2"/>
</dbReference>
<organism evidence="15 16">
    <name type="scientific">Pseudocercospora eumusae</name>
    <dbReference type="NCBI Taxonomy" id="321146"/>
    <lineage>
        <taxon>Eukaryota</taxon>
        <taxon>Fungi</taxon>
        <taxon>Dikarya</taxon>
        <taxon>Ascomycota</taxon>
        <taxon>Pezizomycotina</taxon>
        <taxon>Dothideomycetes</taxon>
        <taxon>Dothideomycetidae</taxon>
        <taxon>Mycosphaerellales</taxon>
        <taxon>Mycosphaerellaceae</taxon>
        <taxon>Pseudocercospora</taxon>
    </lineage>
</organism>
<feature type="signal peptide" evidence="13">
    <location>
        <begin position="1"/>
        <end position="18"/>
    </location>
</feature>
<dbReference type="STRING" id="321146.A0A139HNZ0"/>
<keyword evidence="9 13" id="KW-0256">Endoplasmic reticulum</keyword>
<proteinExistence type="inferred from homology"/>
<dbReference type="PROSITE" id="PS51767">
    <property type="entry name" value="PEPTIDASE_A1"/>
    <property type="match status" value="1"/>
</dbReference>
<dbReference type="Proteomes" id="UP000070133">
    <property type="component" value="Unassembled WGS sequence"/>
</dbReference>
<feature type="chain" id="PRO_5007747368" description="Dolichyl-diphosphooligosaccharide--protein glycosyltransferase subunit WBP1" evidence="13">
    <location>
        <begin position="19"/>
        <end position="930"/>
    </location>
</feature>
<dbReference type="GO" id="GO:0008250">
    <property type="term" value="C:oligosaccharyltransferase complex"/>
    <property type="evidence" value="ECO:0007669"/>
    <property type="project" value="TreeGrafter"/>
</dbReference>
<keyword evidence="10" id="KW-1133">Transmembrane helix</keyword>
<dbReference type="AlphaFoldDB" id="A0A139HNZ0"/>
<keyword evidence="13" id="KW-0732">Signal</keyword>
<accession>A0A139HNZ0</accession>
<evidence type="ECO:0000256" key="6">
    <source>
        <dbReference type="ARBA" id="ARBA00022692"/>
    </source>
</evidence>
<dbReference type="PANTHER" id="PTHR10830">
    <property type="entry name" value="DOLICHYL-DIPHOSPHOOLIGOSACCHARIDE--PROTEIN GLYCOSYLTRANSFERASE 48 KDA SUBUNIT"/>
    <property type="match status" value="1"/>
</dbReference>
<dbReference type="Pfam" id="PF03345">
    <property type="entry name" value="OST48_N"/>
    <property type="match status" value="1"/>
</dbReference>
<dbReference type="PRINTS" id="PR00792">
    <property type="entry name" value="PEPSIN"/>
</dbReference>
<dbReference type="Pfam" id="PF00026">
    <property type="entry name" value="Asp"/>
    <property type="match status" value="1"/>
</dbReference>
<dbReference type="GO" id="GO:0018279">
    <property type="term" value="P:protein N-linked glycosylation via asparagine"/>
    <property type="evidence" value="ECO:0007669"/>
    <property type="project" value="UniProtKB-UniRule"/>
</dbReference>
<evidence type="ECO:0000256" key="1">
    <source>
        <dbReference type="ARBA" id="ARBA00004479"/>
    </source>
</evidence>
<dbReference type="InterPro" id="IPR001461">
    <property type="entry name" value="Aspartic_peptidase_A1"/>
</dbReference>
<evidence type="ECO:0000256" key="4">
    <source>
        <dbReference type="ARBA" id="ARBA00008743"/>
    </source>
</evidence>
<dbReference type="InterPro" id="IPR034163">
    <property type="entry name" value="Aspergillopepsin-like_cat_dom"/>
</dbReference>
<dbReference type="InterPro" id="IPR055459">
    <property type="entry name" value="OST48_MD"/>
</dbReference>
<keyword evidence="11" id="KW-0472">Membrane</keyword>
<evidence type="ECO:0000256" key="11">
    <source>
        <dbReference type="ARBA" id="ARBA00023136"/>
    </source>
</evidence>
<evidence type="ECO:0000256" key="5">
    <source>
        <dbReference type="ARBA" id="ARBA00022670"/>
    </source>
</evidence>
<sequence length="930" mass="100380">MRLPILGLLLGLLSVVSALSVAGSKLLVIIEDGADKSKYSQFWTGLENRGFQITYRAPKDSSLSLFEYGRPAYSHLLLLPVKAKALGPALTPNLLVEFVNGGSNILLALSAEQAIPSAISSLLLEMDINLPADRTSVVVDHFNHDTKSAAEKHDVLLLPAPTLKQNVKNFFSVGGLIAFPHAVGQVLGNASPLLSSVVKAPSTAYVYNPKDDGEAAPGDSFATGSQINIVSAFQARNSARFTVLGSAEALEDKWFDASVQLPGAGKKAEKSSNKAFAEKLSAWTFKELGVLKVGSIKHYLNEGSQKNIANTSAVASLDLNPTIYRIKNDVHYEIEVSEWEMDHWAPFNPPAGDKLQLEFSMLSPFHRLNLQPKSQTANSTIYTQEFRTPDQHGIFNFFVEYRRPFYTNVEEKVTVTVRHFAHDEWPRSYAISAAWPWISGIWVTVGGWIVFVAVWLYSAPKEAKAKTRLTIPSQQTIDMTGAFVRGALKRNHNYRRNGLKSYVHAIQKWNIGPTVDGPYCMVNQVQQQGSQAIMRNFGEKVGGRAHVKGHILAKKDASGQTGNVPAEDVENNAEYLATVGIGTPAQNLALDFDTGSADLWVWSTELPASTQNQTSGNEHAIFDSSKSSTFKKSSGSTWQIQYGDGSTASGDVGTDNVNAGGLVVENQAIELAKTLSTQFEQGPGDGLLGLAFGSINTVQPTPVNTLVENMTAQQDIGKNTELFTAYLGSTPPATSTSSGTSSSSSDDAESFYTFGYIDQDATNGQTPVYTAVDSSQGFWMFDSTSAKVGDKTVPRTGNTAIADTGTTLALVGDDLCEAVYGAITGAKQSSQQQGWVFPTSTDLSCLPKVQFAVGDTLFTVNPEELPFQDLGDGTYYGGIQSRGDQDFDIFGDVFLRSVYAIFDQGNKRFGCTQRASTLTSSNTTAGAKAE</sequence>
<evidence type="ECO:0000256" key="2">
    <source>
        <dbReference type="ARBA" id="ARBA00004922"/>
    </source>
</evidence>
<evidence type="ECO:0000259" key="14">
    <source>
        <dbReference type="PROSITE" id="PS51767"/>
    </source>
</evidence>
<evidence type="ECO:0000256" key="8">
    <source>
        <dbReference type="ARBA" id="ARBA00022801"/>
    </source>
</evidence>
<comment type="pathway">
    <text evidence="2 13">Protein modification; protein glycosylation.</text>
</comment>
<keyword evidence="5" id="KW-0645">Protease</keyword>
<comment type="function">
    <text evidence="13">Subunit of the oligosaccharyl transferase (OST) complex that catalyzes the initial transfer of a defined glycan (Glc(3)Man(9)GlcNAc(2) in eukaryotes) from the lipid carrier dolichol-pyrophosphate to an asparagine residue within an Asn-X-Ser/Thr consensus motif in nascent polypeptide chains, the first step in protein N-glycosylation. N-glycosylation occurs cotranslationally and the complex associates with the Sec61 complex at the channel-forming translocon complex that mediates protein translocation across the endoplasmic reticulum (ER).</text>
</comment>
<feature type="active site" evidence="12">
    <location>
        <position position="803"/>
    </location>
</feature>
<comment type="subunit">
    <text evidence="13">Component of the oligosaccharyltransferase (OST) complex.</text>
</comment>
<reference evidence="15 16" key="1">
    <citation type="submission" date="2015-07" db="EMBL/GenBank/DDBJ databases">
        <title>Comparative genomics of the Sigatoka disease complex on banana suggests a link between parallel evolutionary changes in Pseudocercospora fijiensis and Pseudocercospora eumusae and increased virulence on the banana host.</title>
        <authorList>
            <person name="Chang T.-C."/>
            <person name="Salvucci A."/>
            <person name="Crous P.W."/>
            <person name="Stergiopoulos I."/>
        </authorList>
    </citation>
    <scope>NUCLEOTIDE SEQUENCE [LARGE SCALE GENOMIC DNA]</scope>
    <source>
        <strain evidence="15 16">CBS 114824</strain>
    </source>
</reference>
<keyword evidence="7" id="KW-0064">Aspartyl protease</keyword>
<dbReference type="SUPFAM" id="SSF50630">
    <property type="entry name" value="Acid proteases"/>
    <property type="match status" value="1"/>
</dbReference>
<dbReference type="PANTHER" id="PTHR10830:SF0">
    <property type="entry name" value="DOLICHYL-DIPHOSPHOOLIGOSACCHARIDE--PROTEIN GLYCOSYLTRANSFERASE 48 KDA SUBUNIT"/>
    <property type="match status" value="1"/>
</dbReference>
<keyword evidence="8" id="KW-0378">Hydrolase</keyword>
<comment type="similarity">
    <text evidence="3">Belongs to the peptidase A1 family.</text>
</comment>
<comment type="similarity">
    <text evidence="4 13">Belongs to the DDOST 48 kDa subunit family.</text>
</comment>
<evidence type="ECO:0000256" key="13">
    <source>
        <dbReference type="RuleBase" id="RU361142"/>
    </source>
</evidence>
<comment type="subcellular location">
    <subcellularLocation>
        <location evidence="13">Endoplasmic reticulum membrane</location>
        <topology evidence="13">Single-pass type I membrane protein</topology>
    </subcellularLocation>
    <subcellularLocation>
        <location evidence="1">Membrane</location>
        <topology evidence="1">Single-pass type I membrane protein</topology>
    </subcellularLocation>
</comment>
<protein>
    <recommendedName>
        <fullName evidence="13">Dolichyl-diphosphooligosaccharide--protein glycosyltransferase subunit WBP1</fullName>
        <shortName evidence="13">Oligosaccharyl transferase subunit WBP1</shortName>
    </recommendedName>
</protein>
<keyword evidence="6" id="KW-0812">Transmembrane</keyword>
<evidence type="ECO:0000313" key="15">
    <source>
        <dbReference type="EMBL" id="KXT04146.1"/>
    </source>
</evidence>
<evidence type="ECO:0000256" key="7">
    <source>
        <dbReference type="ARBA" id="ARBA00022750"/>
    </source>
</evidence>
<dbReference type="EMBL" id="LFZN01000023">
    <property type="protein sequence ID" value="KXT04146.1"/>
    <property type="molecule type" value="Genomic_DNA"/>
</dbReference>
<dbReference type="InterPro" id="IPR021109">
    <property type="entry name" value="Peptidase_aspartic_dom_sf"/>
</dbReference>
<name>A0A139HNZ0_9PEZI</name>
<dbReference type="CDD" id="cd06097">
    <property type="entry name" value="Aspergillopepsin_like"/>
    <property type="match status" value="1"/>
</dbReference>
<evidence type="ECO:0000313" key="16">
    <source>
        <dbReference type="Proteomes" id="UP000070133"/>
    </source>
</evidence>
<evidence type="ECO:0000256" key="12">
    <source>
        <dbReference type="PIRSR" id="PIRSR601461-1"/>
    </source>
</evidence>
<feature type="active site" evidence="12">
    <location>
        <position position="593"/>
    </location>
</feature>
<evidence type="ECO:0000256" key="3">
    <source>
        <dbReference type="ARBA" id="ARBA00007447"/>
    </source>
</evidence>
<comment type="caution">
    <text evidence="15">The sequence shown here is derived from an EMBL/GenBank/DDBJ whole genome shotgun (WGS) entry which is preliminary data.</text>
</comment>
<feature type="domain" description="Peptidase A1" evidence="14">
    <location>
        <begin position="575"/>
        <end position="912"/>
    </location>
</feature>
<keyword evidence="16" id="KW-1185">Reference proteome</keyword>
<dbReference type="InterPro" id="IPR055457">
    <property type="entry name" value="OST48_N"/>
</dbReference>
<dbReference type="GO" id="GO:0004190">
    <property type="term" value="F:aspartic-type endopeptidase activity"/>
    <property type="evidence" value="ECO:0007669"/>
    <property type="project" value="UniProtKB-KW"/>
</dbReference>
<dbReference type="InterPro" id="IPR005013">
    <property type="entry name" value="DDOST_48_kDa_subunit"/>
</dbReference>
<dbReference type="Pfam" id="PF23358">
    <property type="entry name" value="OST48_MD"/>
    <property type="match status" value="1"/>
</dbReference>